<sequence>MAITGDDLFWELVEPMYADLAVQRSTMMGLPCVRLHGKFFASLDPRTGALLVELPADRVGQLVTAGDGEPFAPASRVFREWVALPRPDRRRWHALLTEARDHAAGTGVVHQASANGFPGFGAAGLTFLAHWNATTPNAVRKASAASSRGHSEGSCSGSGPCTTSSRTNGTSGRRRRLGCCVLAFRTHTLRGSATAGTSPTSRRPSASAMW</sequence>
<comment type="caution">
    <text evidence="2">The sequence shown here is derived from an EMBL/GenBank/DDBJ whole genome shotgun (WGS) entry which is preliminary data.</text>
</comment>
<feature type="compositionally biased region" description="Polar residues" evidence="1">
    <location>
        <begin position="191"/>
        <end position="204"/>
    </location>
</feature>
<protein>
    <recommendedName>
        <fullName evidence="4">TfoX N-terminal domain-containing protein</fullName>
    </recommendedName>
</protein>
<dbReference type="RefSeq" id="WP_203735552.1">
    <property type="nucleotide sequence ID" value="NZ_BAAATX010000046.1"/>
</dbReference>
<evidence type="ECO:0000313" key="3">
    <source>
        <dbReference type="Proteomes" id="UP000637628"/>
    </source>
</evidence>
<feature type="region of interest" description="Disordered" evidence="1">
    <location>
        <begin position="191"/>
        <end position="210"/>
    </location>
</feature>
<evidence type="ECO:0000313" key="2">
    <source>
        <dbReference type="EMBL" id="GIE07717.1"/>
    </source>
</evidence>
<proteinExistence type="predicted"/>
<organism evidence="2 3">
    <name type="scientific">Paractinoplanes durhamensis</name>
    <dbReference type="NCBI Taxonomy" id="113563"/>
    <lineage>
        <taxon>Bacteria</taxon>
        <taxon>Bacillati</taxon>
        <taxon>Actinomycetota</taxon>
        <taxon>Actinomycetes</taxon>
        <taxon>Micromonosporales</taxon>
        <taxon>Micromonosporaceae</taxon>
        <taxon>Paractinoplanes</taxon>
    </lineage>
</organism>
<feature type="region of interest" description="Disordered" evidence="1">
    <location>
        <begin position="140"/>
        <end position="173"/>
    </location>
</feature>
<evidence type="ECO:0000256" key="1">
    <source>
        <dbReference type="SAM" id="MobiDB-lite"/>
    </source>
</evidence>
<dbReference type="EMBL" id="BOML01000088">
    <property type="protein sequence ID" value="GIE07717.1"/>
    <property type="molecule type" value="Genomic_DNA"/>
</dbReference>
<name>A0ABQ3ZD25_9ACTN</name>
<accession>A0ABQ3ZD25</accession>
<reference evidence="2 3" key="1">
    <citation type="submission" date="2021-01" db="EMBL/GenBank/DDBJ databases">
        <title>Whole genome shotgun sequence of Actinoplanes durhamensis NBRC 14914.</title>
        <authorList>
            <person name="Komaki H."/>
            <person name="Tamura T."/>
        </authorList>
    </citation>
    <scope>NUCLEOTIDE SEQUENCE [LARGE SCALE GENOMIC DNA]</scope>
    <source>
        <strain evidence="2 3">NBRC 14914</strain>
    </source>
</reference>
<feature type="compositionally biased region" description="Low complexity" evidence="1">
    <location>
        <begin position="146"/>
        <end position="171"/>
    </location>
</feature>
<evidence type="ECO:0008006" key="4">
    <source>
        <dbReference type="Google" id="ProtNLM"/>
    </source>
</evidence>
<gene>
    <name evidence="2" type="ORF">Adu01nite_90670</name>
</gene>
<keyword evidence="3" id="KW-1185">Reference proteome</keyword>
<dbReference type="Proteomes" id="UP000637628">
    <property type="component" value="Unassembled WGS sequence"/>
</dbReference>